<feature type="region of interest" description="Disordered" evidence="1">
    <location>
        <begin position="328"/>
        <end position="351"/>
    </location>
</feature>
<reference evidence="6" key="2">
    <citation type="submission" date="2010-01" db="EMBL/GenBank/DDBJ databases">
        <title>The complete genome of Conexibacter woesei DSM 14684.</title>
        <authorList>
            <consortium name="US DOE Joint Genome Institute (JGI-PGF)"/>
            <person name="Lucas S."/>
            <person name="Copeland A."/>
            <person name="Lapidus A."/>
            <person name="Glavina del Rio T."/>
            <person name="Dalin E."/>
            <person name="Tice H."/>
            <person name="Bruce D."/>
            <person name="Goodwin L."/>
            <person name="Pitluck S."/>
            <person name="Kyrpides N."/>
            <person name="Mavromatis K."/>
            <person name="Ivanova N."/>
            <person name="Mikhailova N."/>
            <person name="Chertkov O."/>
            <person name="Brettin T."/>
            <person name="Detter J.C."/>
            <person name="Han C."/>
            <person name="Larimer F."/>
            <person name="Land M."/>
            <person name="Hauser L."/>
            <person name="Markowitz V."/>
            <person name="Cheng J.-F."/>
            <person name="Hugenholtz P."/>
            <person name="Woyke T."/>
            <person name="Wu D."/>
            <person name="Pukall R."/>
            <person name="Steenblock K."/>
            <person name="Schneider S."/>
            <person name="Klenk H.-P."/>
            <person name="Eisen J.A."/>
        </authorList>
    </citation>
    <scope>NUCLEOTIDE SEQUENCE [LARGE SCALE GENOMIC DNA]</scope>
    <source>
        <strain evidence="6">DSM 14684 / CIP 108061 / JCM 11494 / NBRC 100937 / ID131577</strain>
    </source>
</reference>
<dbReference type="STRING" id="469383.Cwoe_4660"/>
<feature type="compositionally biased region" description="Polar residues" evidence="1">
    <location>
        <begin position="338"/>
        <end position="349"/>
    </location>
</feature>
<feature type="region of interest" description="Disordered" evidence="1">
    <location>
        <begin position="1178"/>
        <end position="1197"/>
    </location>
</feature>
<keyword evidence="6" id="KW-1185">Reference proteome</keyword>
<feature type="domain" description="DUF7927" evidence="4">
    <location>
        <begin position="1062"/>
        <end position="1196"/>
    </location>
</feature>
<feature type="domain" description="DUF11" evidence="3">
    <location>
        <begin position="2442"/>
        <end position="2542"/>
    </location>
</feature>
<dbReference type="Pfam" id="PF25549">
    <property type="entry name" value="DUF7927"/>
    <property type="match status" value="1"/>
</dbReference>
<dbReference type="eggNOG" id="COG1361">
    <property type="taxonomic scope" value="Bacteria"/>
</dbReference>
<dbReference type="OrthoDB" id="3788151at2"/>
<dbReference type="InterPro" id="IPR001434">
    <property type="entry name" value="OmcB-like_DUF11"/>
</dbReference>
<gene>
    <name evidence="5" type="ordered locus">Cwoe_4660</name>
</gene>
<feature type="domain" description="DUF11" evidence="3">
    <location>
        <begin position="1945"/>
        <end position="2050"/>
    </location>
</feature>
<evidence type="ECO:0000256" key="2">
    <source>
        <dbReference type="SAM" id="SignalP"/>
    </source>
</evidence>
<dbReference type="InterPro" id="IPR057687">
    <property type="entry name" value="DUF7927"/>
</dbReference>
<dbReference type="NCBIfam" id="TIGR04226">
    <property type="entry name" value="RrgB_K2N_iso_D2"/>
    <property type="match status" value="1"/>
</dbReference>
<dbReference type="PANTHER" id="PTHR34819">
    <property type="entry name" value="LARGE CYSTEINE-RICH PERIPLASMIC PROTEIN OMCB"/>
    <property type="match status" value="1"/>
</dbReference>
<keyword evidence="2" id="KW-0732">Signal</keyword>
<sequence length="2573" mass="266154" precursor="true">MSLRLQRRALIVTLAALASLLFAVSAARAAGTPDISATITSQTILHGSTVPVTVTARNPAGQPYGYNLSYRVVLPPGVTYAGGAETAPRQISGPGVGETTLLFRNVSDLSPNATNVLAFDVTYNTVTYDVGSTFPIRAQAFVNDAPRFVPQFDAAGQPVGSGASSYTGYSAEVTGTTTINAIDVEKDEPSPEGEILRGVHDHQTVYTVSVRNNGIRPTTDVTLVDFVPAGLEFLGCGGPGADNTTNAPTNAGSAQEYPGSGPIVVAALAPCTAPQTVETVNVDPDGAGPLPSGVYTRVEWAVGTLANGERREFRYRAAVPIRENTMTWTGATPARTGPQATNLDNNSGPETRDEQALVNHATASGRYNDSLTVRDETTLTRTAEDWVVHKSASGDDLVQGGLTTWTLEFETSEYRSVRDATVTDTLPNGLCPLGATNLTRTPNARDVECDPVGGLLPTAPYTDATENADGTWTITWNSTDFPALAQTGVSDRFTLRFPTRTRSHYQSNYEPTTPILTRDAIDNRVRTEGTAVVRCLLPGSPDCTTPGGAEIAHDAGYGSGTILPDASSAGQQSSSPRIVKLVAASGIDCALATYVRTVPVYHPGDRVCWKVRVDFPSGVDTSPQAIRDFLPPGATFEATSDRPYGANNVTSTLDASAAADGVLAWTVTGTTVPRGSLVFERVFSTIVRPPRAVHGEVLGNLMKFSSLNTAGVSEPLRDSVDIRLETPLVSLLKGVARIERGGSQVDGPHAANRDNRTVQASDRVTYRIDISNTGSQDATDVEVWDVLPFREYDCMLPGVAAISNGGACVDGGIGADRIRWSGLTVPAGGSLTLTYTATVPVDIGAARNLVNTAGVRQFIGVSNTGDPLNNVVYIPSSNIDPAQEPNANTQAARDPSNVVTRDATIAKTATTSVTEAGNTTSQATIGETIRYTVTATIPAGTTLGRDVTITDAIDSSLRQNYVVGSESVVVTGTPATYTIDTSGATPSVRFDNDVVVAAGGPDATVRLVFDVIVADVSTNTRTSGNLTNSATLRWADTRNGTQTRNSSTVNTTIVEPLLSQAKSDDLGGAKVLPGDFVTYTVTTTNGAGSPGRVSVAHEVLIADVVPIGLTPVDGSGNRLADGATIPGRPGVVWNEGTRTISTTVATIAPGASAGFTYRTQVDDPAVGGSRLTNVVTARTQSLPTSGNPDRRDSTRTNRTGYEARASNTIGIRGATIAKSVTPARLTVGEVASYELLVTIPADIELYDVTVTDVLPDALAFVEYGAVTCVSGPCPFVNDPLGRYTPVVNANGTTTIAWDFGDIVTPLATPLVMRVAYRARLRDRHANGGANVVRAETAVNTAEVGSNSTNRVAGPFDPGAIPSGFEERTTDRATVTVIEPRVSIDKAVSVDGGTFTDGPTTAQSDDALEYRLVVRNSGDSPAYDVVVNDMPDAELTDVTMGTLPSDATVTKAWSAADRRIVWTIDGPIAPGDTVELTYRARLVTADQLSDGQAIDNTASVPDYFGVRRLERGANPTVDYRDYRDGGSDSVRVVLDFPTLTLVKTTGLASFPDTGDAEVGRPFPWRVVVRNTSATATASDVVVTDTLPRSWSYDSGSATVDAVARAPFVTANAAGDRLDWTIASLAPGQTATIAFTATPAPAAADDPGTGARANVNSALVSSARDEAGNTGNRDGDYGTPPDTATATLRIPALTIRKTPDAGSAVAGEGSFFTIEVENTGVARANNLTISDVLPSGLTYTARSAEATPRAGFVEIAPTPGPGPGETTVVWTVAELAVGARVSIRLPVTVAADVADGTTLVNRATVRSDELPTPIRDDGSLDVRARADLVIVKDGDPRYVAGRDYTWSLRITNDGPSDAQDVVVSDTLPTGVTFASADAPCTFAAGVVRCELVRLAAGATRTFVLTVRVDPDTVGLLSNTARVDARTDDPTPGNNEDSHDANPDPLADVTVLKTATPEAIARGHQSTFTLTVSNRGPSVARDVRLRDVLPSGLTFVSVDDNRCAESSGTIDCALGDLAVGTPVTLHVTVRAARDGDWTNTATVTTTTPEPQGGGDPNSDDATVVVGPVADLGVVKDGPATVAAGGQLTWDVTVTNHGGDAATGVVLTDTLPSGVTFSGASDGCTQAGGTVTCAIGALAVGESATRQITVTVPTALGSATIVNTAVVDGDQIDENPVNDRDDATTTVGPSTDLAIVKSGPATAAAGGTVAWTLVATNNGPSAATGIVVADALPQGVTFVSATPAQGTCSAGGQQVTCTVGALAAGASTQIQVVGQVSAALENATVVNVAAITGEQPDPNQSNNRSEVPTRIGPPNSGNFDLVLRKSVEGRTAPVLGGRFSYALQVTNSGPATATNVTVTDTLPRQVRGVSATVPGGRCTLRGALVTCRLGSLRAGESRTVTVRVTAIAAGRAVRNAAAVRSDVADRDPSNDRASATTAIGAGRATLKIAKTTLGRARVVPGGVARFRVTVTNTSTRAAADVVVCDRLPEELSLVSTGGGRLRRGDLCWNVGLLPGKGSRTFTVAMRVNRDTRAGTVRNVATVTASNAASRRARAGVAVLPPGGAVLPGFGRGGGVTG</sequence>
<dbReference type="Gene3D" id="2.60.40.740">
    <property type="match status" value="2"/>
</dbReference>
<feature type="compositionally biased region" description="Polar residues" evidence="1">
    <location>
        <begin position="1178"/>
        <end position="1187"/>
    </location>
</feature>
<dbReference type="InterPro" id="IPR013783">
    <property type="entry name" value="Ig-like_fold"/>
</dbReference>
<dbReference type="PANTHER" id="PTHR34819:SF3">
    <property type="entry name" value="CELL SURFACE PROTEIN"/>
    <property type="match status" value="1"/>
</dbReference>
<dbReference type="KEGG" id="cwo:Cwoe_4660"/>
<evidence type="ECO:0000256" key="1">
    <source>
        <dbReference type="SAM" id="MobiDB-lite"/>
    </source>
</evidence>
<name>D3F9X8_CONWI</name>
<dbReference type="InterPro" id="IPR047589">
    <property type="entry name" value="DUF11_rpt"/>
</dbReference>
<dbReference type="Proteomes" id="UP000008229">
    <property type="component" value="Chromosome"/>
</dbReference>
<feature type="region of interest" description="Disordered" evidence="1">
    <location>
        <begin position="1660"/>
        <end position="1679"/>
    </location>
</feature>
<feature type="region of interest" description="Disordered" evidence="1">
    <location>
        <begin position="1917"/>
        <end position="1942"/>
    </location>
</feature>
<feature type="signal peptide" evidence="2">
    <location>
        <begin position="1"/>
        <end position="29"/>
    </location>
</feature>
<dbReference type="HOGENOM" id="CLU_228030_0_0_11"/>
<dbReference type="EMBL" id="CP001854">
    <property type="protein sequence ID" value="ADB53073.1"/>
    <property type="molecule type" value="Genomic_DNA"/>
</dbReference>
<evidence type="ECO:0000259" key="4">
    <source>
        <dbReference type="Pfam" id="PF25549"/>
    </source>
</evidence>
<dbReference type="NCBIfam" id="TIGR01451">
    <property type="entry name" value="B_ant_repeat"/>
    <property type="match status" value="11"/>
</dbReference>
<feature type="compositionally biased region" description="Polar residues" evidence="1">
    <location>
        <begin position="2293"/>
        <end position="2302"/>
    </location>
</feature>
<feature type="domain" description="DUF11" evidence="3">
    <location>
        <begin position="2316"/>
        <end position="2432"/>
    </location>
</feature>
<feature type="chain" id="PRO_5003043105" evidence="2">
    <location>
        <begin position="30"/>
        <end position="2573"/>
    </location>
</feature>
<proteinExistence type="predicted"/>
<accession>D3F9X8</accession>
<dbReference type="RefSeq" id="WP_012936124.1">
    <property type="nucleotide sequence ID" value="NC_013739.1"/>
</dbReference>
<feature type="domain" description="DUF11" evidence="3">
    <location>
        <begin position="2067"/>
        <end position="2180"/>
    </location>
</feature>
<dbReference type="Pfam" id="PF01345">
    <property type="entry name" value="DUF11"/>
    <property type="match status" value="10"/>
</dbReference>
<feature type="domain" description="DUF11" evidence="3">
    <location>
        <begin position="1398"/>
        <end position="1499"/>
    </location>
</feature>
<dbReference type="InterPro" id="IPR051172">
    <property type="entry name" value="Chlamydia_OmcB"/>
</dbReference>
<feature type="domain" description="DUF11" evidence="3">
    <location>
        <begin position="1691"/>
        <end position="1807"/>
    </location>
</feature>
<feature type="region of interest" description="Disordered" evidence="1">
    <location>
        <begin position="2287"/>
        <end position="2314"/>
    </location>
</feature>
<feature type="domain" description="DUF11" evidence="3">
    <location>
        <begin position="2188"/>
        <end position="2303"/>
    </location>
</feature>
<protein>
    <submittedName>
        <fullName evidence="5">Conserved repeat domain protein</fullName>
    </submittedName>
</protein>
<dbReference type="InterPro" id="IPR026466">
    <property type="entry name" value="Fim_isopep_form_D2_dom"/>
</dbReference>
<evidence type="ECO:0000313" key="6">
    <source>
        <dbReference type="Proteomes" id="UP000008229"/>
    </source>
</evidence>
<dbReference type="GO" id="GO:0005975">
    <property type="term" value="P:carbohydrate metabolic process"/>
    <property type="evidence" value="ECO:0007669"/>
    <property type="project" value="UniProtKB-ARBA"/>
</dbReference>
<feature type="domain" description="DUF11" evidence="3">
    <location>
        <begin position="1825"/>
        <end position="1935"/>
    </location>
</feature>
<reference evidence="5 6" key="1">
    <citation type="journal article" date="2010" name="Stand. Genomic Sci.">
        <title>Complete genome sequence of Conexibacter woesei type strain (ID131577).</title>
        <authorList>
            <person name="Pukall R."/>
            <person name="Lapidus A."/>
            <person name="Glavina Del Rio T."/>
            <person name="Copeland A."/>
            <person name="Tice H."/>
            <person name="Cheng J.-F."/>
            <person name="Lucas S."/>
            <person name="Chen F."/>
            <person name="Nolan M."/>
            <person name="Bruce D."/>
            <person name="Goodwin L."/>
            <person name="Pitluck S."/>
            <person name="Mavromatis K."/>
            <person name="Ivanova N."/>
            <person name="Ovchinnikova G."/>
            <person name="Pati A."/>
            <person name="Chen A."/>
            <person name="Palaniappan K."/>
            <person name="Land M."/>
            <person name="Hauser L."/>
            <person name="Chang Y.-J."/>
            <person name="Jeffries C.D."/>
            <person name="Chain P."/>
            <person name="Meincke L."/>
            <person name="Sims D."/>
            <person name="Brettin T."/>
            <person name="Detter J.C."/>
            <person name="Rohde M."/>
            <person name="Goeker M."/>
            <person name="Bristow J."/>
            <person name="Eisen J.A."/>
            <person name="Markowitz V."/>
            <person name="Kyrpides N.C."/>
            <person name="Klenk H.-P."/>
            <person name="Hugenholtz P."/>
        </authorList>
    </citation>
    <scope>NUCLEOTIDE SEQUENCE [LARGE SCALE GENOMIC DNA]</scope>
    <source>
        <strain evidence="6">DSM 14684 / CIP 108061 / JCM 11494 / NBRC 100937 / ID131577</strain>
    </source>
</reference>
<organism evidence="5 6">
    <name type="scientific">Conexibacter woesei (strain DSM 14684 / CCUG 47730 / CIP 108061 / JCM 11494 / NBRC 100937 / ID131577)</name>
    <dbReference type="NCBI Taxonomy" id="469383"/>
    <lineage>
        <taxon>Bacteria</taxon>
        <taxon>Bacillati</taxon>
        <taxon>Actinomycetota</taxon>
        <taxon>Thermoleophilia</taxon>
        <taxon>Solirubrobacterales</taxon>
        <taxon>Conexibacteraceae</taxon>
        <taxon>Conexibacter</taxon>
    </lineage>
</organism>
<feature type="domain" description="DUF11" evidence="3">
    <location>
        <begin position="754"/>
        <end position="857"/>
    </location>
</feature>
<evidence type="ECO:0000259" key="3">
    <source>
        <dbReference type="Pfam" id="PF01345"/>
    </source>
</evidence>
<evidence type="ECO:0000313" key="5">
    <source>
        <dbReference type="EMBL" id="ADB53073.1"/>
    </source>
</evidence>
<dbReference type="Gene3D" id="2.60.40.10">
    <property type="entry name" value="Immunoglobulins"/>
    <property type="match status" value="5"/>
</dbReference>
<feature type="domain" description="DUF11" evidence="3">
    <location>
        <begin position="1551"/>
        <end position="1663"/>
    </location>
</feature>